<sequence>MAEQKRAARNLQSQARGNPKRSERKVRNQRDTDDSDEESNVKPARKKLKAAVKQAQPQARAGGTTQPGKGASPEVRSLRERVSRRRGLDAQRRTGEAAPGGDEAGGKLEANAVRGLRRSVTTGDPQHDETLVLTSADGLSKSGVVGNVQGTSMVGKIDKVMSVDYGVDAVMEGIKADALERDD</sequence>
<evidence type="ECO:0000313" key="2">
    <source>
        <dbReference type="EMBL" id="ETO99790.1"/>
    </source>
</evidence>
<feature type="region of interest" description="Disordered" evidence="1">
    <location>
        <begin position="1"/>
        <end position="109"/>
    </location>
</feature>
<evidence type="ECO:0000313" key="3">
    <source>
        <dbReference type="Proteomes" id="UP000018958"/>
    </source>
</evidence>
<name>W2VNN6_PHYNI</name>
<organism evidence="2 3">
    <name type="scientific">Phytophthora nicotianae CJ01A1</name>
    <dbReference type="NCBI Taxonomy" id="1317063"/>
    <lineage>
        <taxon>Eukaryota</taxon>
        <taxon>Sar</taxon>
        <taxon>Stramenopiles</taxon>
        <taxon>Oomycota</taxon>
        <taxon>Peronosporomycetes</taxon>
        <taxon>Peronosporales</taxon>
        <taxon>Peronosporaceae</taxon>
        <taxon>Phytophthora</taxon>
    </lineage>
</organism>
<protein>
    <submittedName>
        <fullName evidence="2">Uncharacterized protein</fullName>
    </submittedName>
</protein>
<dbReference type="EMBL" id="ANIX01005073">
    <property type="protein sequence ID" value="ETO99790.1"/>
    <property type="molecule type" value="Genomic_DNA"/>
</dbReference>
<dbReference type="AlphaFoldDB" id="W2VNN6"/>
<dbReference type="PROSITE" id="PS50096">
    <property type="entry name" value="IQ"/>
    <property type="match status" value="1"/>
</dbReference>
<comment type="caution">
    <text evidence="2">The sequence shown here is derived from an EMBL/GenBank/DDBJ whole genome shotgun (WGS) entry which is preliminary data.</text>
</comment>
<feature type="compositionally biased region" description="Basic and acidic residues" evidence="1">
    <location>
        <begin position="76"/>
        <end position="95"/>
    </location>
</feature>
<evidence type="ECO:0000256" key="1">
    <source>
        <dbReference type="SAM" id="MobiDB-lite"/>
    </source>
</evidence>
<reference evidence="2 3" key="1">
    <citation type="submission" date="2013-11" db="EMBL/GenBank/DDBJ databases">
        <title>The Genome Sequence of Phytophthora parasitica CJ01A1.</title>
        <authorList>
            <consortium name="The Broad Institute Genomics Platform"/>
            <person name="Russ C."/>
            <person name="Tyler B."/>
            <person name="Panabieres F."/>
            <person name="Shan W."/>
            <person name="Tripathy S."/>
            <person name="Grunwald N."/>
            <person name="Machado M."/>
            <person name="Johnson C.S."/>
            <person name="Walker B."/>
            <person name="Young S.K."/>
            <person name="Zeng Q."/>
            <person name="Gargeya S."/>
            <person name="Fitzgerald M."/>
            <person name="Haas B."/>
            <person name="Abouelleil A."/>
            <person name="Allen A.W."/>
            <person name="Alvarado L."/>
            <person name="Arachchi H.M."/>
            <person name="Berlin A.M."/>
            <person name="Chapman S.B."/>
            <person name="Gainer-Dewar J."/>
            <person name="Goldberg J."/>
            <person name="Griggs A."/>
            <person name="Gujja S."/>
            <person name="Hansen M."/>
            <person name="Howarth C."/>
            <person name="Imamovic A."/>
            <person name="Ireland A."/>
            <person name="Larimer J."/>
            <person name="McCowan C."/>
            <person name="Murphy C."/>
            <person name="Pearson M."/>
            <person name="Poon T.W."/>
            <person name="Priest M."/>
            <person name="Roberts A."/>
            <person name="Saif S."/>
            <person name="Shea T."/>
            <person name="Sisk P."/>
            <person name="Sykes S."/>
            <person name="Wortman J."/>
            <person name="Nusbaum C."/>
            <person name="Birren B."/>
        </authorList>
    </citation>
    <scope>NUCLEOTIDE SEQUENCE [LARGE SCALE GENOMIC DNA]</scope>
    <source>
        <strain evidence="2 3">CJ01A1</strain>
    </source>
</reference>
<dbReference type="Proteomes" id="UP000018958">
    <property type="component" value="Unassembled WGS sequence"/>
</dbReference>
<accession>W2VNN6</accession>
<proteinExistence type="predicted"/>
<gene>
    <name evidence="2" type="ORF">F441_22785</name>
</gene>